<reference evidence="3" key="1">
    <citation type="submission" date="2020-05" db="EMBL/GenBank/DDBJ databases">
        <authorList>
            <person name="Zeng H."/>
            <person name="Chan Y.K."/>
            <person name="Watt R.M."/>
        </authorList>
    </citation>
    <scope>NUCLEOTIDE SEQUENCE</scope>
    <source>
        <strain evidence="3">ATCC 700773</strain>
    </source>
</reference>
<dbReference type="Proteomes" id="UP000671995">
    <property type="component" value="Chromosome"/>
</dbReference>
<feature type="domain" description="AMP-dependent synthetase/ligase" evidence="2">
    <location>
        <begin position="33"/>
        <end position="478"/>
    </location>
</feature>
<feature type="transmembrane region" description="Helical" evidence="1">
    <location>
        <begin position="346"/>
        <end position="371"/>
    </location>
</feature>
<dbReference type="RefSeq" id="WP_210118491.1">
    <property type="nucleotide sequence ID" value="NZ_CP054257.1"/>
</dbReference>
<evidence type="ECO:0000256" key="1">
    <source>
        <dbReference type="SAM" id="Phobius"/>
    </source>
</evidence>
<sequence length="653" mass="73456">MALISENDKTLGKNVPLMLRSRMQESPDVILQYVKNEDKKYDTYTYRRVYTRVVELAAVLKKFGIKRGDRVGLISDNRREWLVTDLALLSLGAADVPRGCDSMGSEIRFILNFVECSVCFFENSRQLQKVLEKVEEVPLLKDAVLFDSADAEIKALAEKKGIRVHKFIDLEDEGRKSTEDERKNIEEEMDKTSPDEIATIIFTSGTTGNPKGVMLSHDSYIAQCEVIHEALPFLKQGDIWLSILPVWHSFERAVNYLIIALKNGMIYSRPAASVMLADMEALHPNTMCGVPRLWESVAQGFFSAMKKKGGITLALFDTAISVGKVYNWAKDRVFGLICRYRKTMRLVDTVVCIVPFLLLAPINALFDLIIFKKIRAKFGGNMHYAISGGGSLQPDTDAFYHAINFKLLEGYGITEAGPILSVRRPYKPRSGCVGQVYASAQVKVVAMEDGKIFSQEPLPPGKTGLVLAKGRQIMKGYYKNPELTEKTIDKDGWLNTGDIGMMTYDNEIKIIGRAKDTIVLLGGENIEPLPIEQAACTSSYIETVVLEGQDQKYIAALVVPSKDAVIAYAEENRIVFETYEALLESNEIQSLIRGELDKRICAEEGFRPCEYIYKFVLLPESFEQGKEINAKMEVMRHKVVKIYEKQIKSLFSK</sequence>
<dbReference type="EMBL" id="CP054257">
    <property type="protein sequence ID" value="QTQ11697.1"/>
    <property type="molecule type" value="Genomic_DNA"/>
</dbReference>
<reference evidence="3" key="2">
    <citation type="journal article" date="2021" name="Microbiol. Resour. Announc.">
        <title>Complete Genome Sequences of Three Human Oral Treponema parvum Isolates.</title>
        <authorList>
            <person name="Zeng H."/>
            <person name="Watt R.M."/>
        </authorList>
    </citation>
    <scope>NUCLEOTIDE SEQUENCE</scope>
    <source>
        <strain evidence="3">ATCC 700773</strain>
    </source>
</reference>
<dbReference type="InterPro" id="IPR042099">
    <property type="entry name" value="ANL_N_sf"/>
</dbReference>
<gene>
    <name evidence="3" type="ORF">HRI96_05475</name>
</gene>
<dbReference type="SUPFAM" id="SSF56801">
    <property type="entry name" value="Acetyl-CoA synthetase-like"/>
    <property type="match status" value="1"/>
</dbReference>
<keyword evidence="3" id="KW-0436">Ligase</keyword>
<dbReference type="InterPro" id="IPR052987">
    <property type="entry name" value="Chloroplast_AMP-bd_Enzymes"/>
</dbReference>
<protein>
    <submittedName>
        <fullName evidence="3">Long-chain fatty acid--CoA ligase</fullName>
    </submittedName>
</protein>
<dbReference type="PANTHER" id="PTHR43813:SF1">
    <property type="entry name" value="ACYL-ACTIVATING ENZYME 16, CHLOROPLASTIC-RELATED"/>
    <property type="match status" value="1"/>
</dbReference>
<dbReference type="InterPro" id="IPR000873">
    <property type="entry name" value="AMP-dep_synth/lig_dom"/>
</dbReference>
<proteinExistence type="predicted"/>
<keyword evidence="1" id="KW-1133">Transmembrane helix</keyword>
<keyword evidence="1" id="KW-0472">Membrane</keyword>
<keyword evidence="1" id="KW-0812">Transmembrane</keyword>
<evidence type="ECO:0000313" key="4">
    <source>
        <dbReference type="Proteomes" id="UP000671995"/>
    </source>
</evidence>
<accession>A0A975ICE5</accession>
<name>A0A975ICE5_9SPIR</name>
<dbReference type="Pfam" id="PF23562">
    <property type="entry name" value="AMP-binding_C_3"/>
    <property type="match status" value="1"/>
</dbReference>
<dbReference type="Gene3D" id="3.40.50.12780">
    <property type="entry name" value="N-terminal domain of ligase-like"/>
    <property type="match status" value="1"/>
</dbReference>
<dbReference type="PANTHER" id="PTHR43813">
    <property type="entry name" value="ACYL-ACTIVATING ENZYME 16, CHLOROPLASTIC-RELATED"/>
    <property type="match status" value="1"/>
</dbReference>
<organism evidence="3 4">
    <name type="scientific">Treponema parvum</name>
    <dbReference type="NCBI Taxonomy" id="138851"/>
    <lineage>
        <taxon>Bacteria</taxon>
        <taxon>Pseudomonadati</taxon>
        <taxon>Spirochaetota</taxon>
        <taxon>Spirochaetia</taxon>
        <taxon>Spirochaetales</taxon>
        <taxon>Treponemataceae</taxon>
        <taxon>Treponema</taxon>
    </lineage>
</organism>
<dbReference type="AlphaFoldDB" id="A0A975ICE5"/>
<dbReference type="Pfam" id="PF00501">
    <property type="entry name" value="AMP-binding"/>
    <property type="match status" value="1"/>
</dbReference>
<dbReference type="InterPro" id="IPR020845">
    <property type="entry name" value="AMP-binding_CS"/>
</dbReference>
<dbReference type="GO" id="GO:0016874">
    <property type="term" value="F:ligase activity"/>
    <property type="evidence" value="ECO:0007669"/>
    <property type="project" value="UniProtKB-KW"/>
</dbReference>
<evidence type="ECO:0000259" key="2">
    <source>
        <dbReference type="Pfam" id="PF00501"/>
    </source>
</evidence>
<evidence type="ECO:0000313" key="3">
    <source>
        <dbReference type="EMBL" id="QTQ11697.1"/>
    </source>
</evidence>
<dbReference type="PROSITE" id="PS00455">
    <property type="entry name" value="AMP_BINDING"/>
    <property type="match status" value="1"/>
</dbReference>